<evidence type="ECO:0000256" key="2">
    <source>
        <dbReference type="ARBA" id="ARBA00022723"/>
    </source>
</evidence>
<keyword evidence="7 12" id="KW-0238">DNA-binding</keyword>
<dbReference type="Pfam" id="PF00046">
    <property type="entry name" value="Homeodomain"/>
    <property type="match status" value="1"/>
</dbReference>
<evidence type="ECO:0000256" key="11">
    <source>
        <dbReference type="PROSITE-ProRule" id="PRU00042"/>
    </source>
</evidence>
<dbReference type="PANTHER" id="PTHR45891">
    <property type="entry name" value="ZINC FINGER HOMEOBOX PROTEIN"/>
    <property type="match status" value="1"/>
</dbReference>
<evidence type="ECO:0000256" key="1">
    <source>
        <dbReference type="ARBA" id="ARBA00004123"/>
    </source>
</evidence>
<evidence type="ECO:0000256" key="5">
    <source>
        <dbReference type="ARBA" id="ARBA00022833"/>
    </source>
</evidence>
<keyword evidence="2" id="KW-0479">Metal-binding</keyword>
<dbReference type="Proteomes" id="UP001652621">
    <property type="component" value="Unplaced"/>
</dbReference>
<dbReference type="PROSITE" id="PS50071">
    <property type="entry name" value="HOMEOBOX_2"/>
    <property type="match status" value="1"/>
</dbReference>
<feature type="domain" description="C2H2-type" evidence="16">
    <location>
        <begin position="452"/>
        <end position="481"/>
    </location>
</feature>
<dbReference type="SMART" id="SM00389">
    <property type="entry name" value="HOX"/>
    <property type="match status" value="1"/>
</dbReference>
<feature type="DNA-binding region" description="Homeobox" evidence="12">
    <location>
        <begin position="1438"/>
        <end position="1497"/>
    </location>
</feature>
<keyword evidence="8 12" id="KW-0371">Homeobox</keyword>
<keyword evidence="4 11" id="KW-0863">Zinc-finger</keyword>
<keyword evidence="3" id="KW-0677">Repeat</keyword>
<protein>
    <submittedName>
        <fullName evidence="18">Zinc finger protein 2 isoform X1</fullName>
    </submittedName>
</protein>
<evidence type="ECO:0000256" key="7">
    <source>
        <dbReference type="ARBA" id="ARBA00023125"/>
    </source>
</evidence>
<dbReference type="RefSeq" id="XP_058980349.1">
    <property type="nucleotide sequence ID" value="XM_059124366.1"/>
</dbReference>
<evidence type="ECO:0000256" key="14">
    <source>
        <dbReference type="SAM" id="MobiDB-lite"/>
    </source>
</evidence>
<evidence type="ECO:0000313" key="18">
    <source>
        <dbReference type="RefSeq" id="XP_058980349.1"/>
    </source>
</evidence>
<feature type="compositionally biased region" description="Polar residues" evidence="14">
    <location>
        <begin position="1006"/>
        <end position="1021"/>
    </location>
</feature>
<dbReference type="Gene3D" id="3.30.160.60">
    <property type="entry name" value="Classic Zinc Finger"/>
    <property type="match status" value="2"/>
</dbReference>
<dbReference type="GeneID" id="101893110"/>
<feature type="domain" description="C2H2-type" evidence="16">
    <location>
        <begin position="1228"/>
        <end position="1256"/>
    </location>
</feature>
<evidence type="ECO:0000256" key="3">
    <source>
        <dbReference type="ARBA" id="ARBA00022737"/>
    </source>
</evidence>
<evidence type="ECO:0000256" key="6">
    <source>
        <dbReference type="ARBA" id="ARBA00023015"/>
    </source>
</evidence>
<feature type="domain" description="C2H2-type" evidence="16">
    <location>
        <begin position="1125"/>
        <end position="1154"/>
    </location>
</feature>
<sequence>MFTVDTESVPVFTSRSEASSPHTSSDSRQVNPRIHTFKIIKASDVSVRYHKIRNTLLKSLKPILMCFICKLSFGVTKLFVVHANKEHGIYLKEFERALLLNRNNASAIIQRSMDENPQISFLEPNNSESKYMITTSESEKQLTNSDDDPSSISMENFSIDKSLVPASNRCDKNLHSKDSPIYKMQNVNNSDSNAAIKPTTNEQRPISGYSLTKNDDKNIIWTPNKDSETNVTGQSLQMSALHASWFVLSTEQNFGNVQSISDFIQHNILAQHQQQRNDITLTSGKEFLSSLGNSCLLHGEKQGIECKVCEMDKIRLKHKENANKNVTCISPCSTNSTVKMSSHRQILPTPSFAIGACSDHINGRPLNVECLRCELIINSARINAGAQQSSRNSCKTLKCPQCNWHYKYQETLEIHMREKHPEGESACGYCLAGQQHPRLARGESYSCGYKPYRCDICNYSTTTKGNLSIHMQSDKHLNNVQELNSSRTIITSSDATNSIMKLDALAATYISHYHTMPKHRPQMDVGSGETSALKAHEKEGGLDKSGPVFRCDMCNYETTMARNLRIHMTCEKHMQNLTILQNNIKNIQALSLLQQHQSQILPKNDEFDCVVSRTDVNLKTIEANSKPDMDTIKQTFDSVSDFGRSDHITSSESNKGFPFKKQMWPTELYSCLICENFNTNDVDALYQHLIIDRSVEIDSKENPKLIPTNILSEKIRSTSCASPDTHVTYNNDYVCILCNYKTNLKANFQLHSKTDKHLQKLNFFNHLREGGMANRNKIKYYQQHMGINVIQIKCNCCDMLLNSIFQLKLHIKHSRHEGMELLFLHLNRIIRNNTDEKQHSSKLEKSRIRNKNICCKMCNIAVGSLIKMVNHVKTRHLSQMETLLRMGTDGESFAKALEEMVCLSDVVENDETAKEIYERNSSPENNLSDAGTEQTCSNNHTDDIFNLECNSDSFHNIDVKDIAYSCDFCEYCSYSKKEIKTHMDITHHNKEFSELGDLPKNKARNTIGSCSSHNTELQNPSSDEELTKDKNGNLNIIRSHPESSAQCPLCQEIFCNQATFDSHLQCVHNIDRERLICLIIQLRTLMSTEIGEGLLNESKKTGISTIENQMDVNVSGSLLRPPDVLRCQKCSSIFRQEQQLLLHAQQLKHYPLKDGEYICLASNNTLNGCNLRFSSPISMSTHYHEQHINVIISDRHVYKYRCKQCSLAFKTQEKLSTHLMYHTLRDTTKCRKCAKNFRSITALQSHMKVCHDEDRELLNCENTQYTINKNISETNVSSGNKRIPTDDIPCSSTADFKRLESNSRSGLIVPLPGDMDQRSMKATKDVNNLESLQQIATAAAASGLILNPVEMLNIIQFHHLLSLNVMNLSPPLVLDNPKTSSDERSCNFNIEVKSDSTFENDNISTTPKTSTSLADEGQTNRYKRVIQAPSIPQVYSSHKRARTRITNDQLKILRSHFDINNSPSEETITEMSRESNLPIKVVKHWFRNTLFKERQRNKDSPNMRVHVKFLWFVAHPSFYFLSPRLYV</sequence>
<dbReference type="Pfam" id="PF00096">
    <property type="entry name" value="zf-C2H2"/>
    <property type="match status" value="2"/>
</dbReference>
<feature type="compositionally biased region" description="Polar residues" evidence="14">
    <location>
        <begin position="11"/>
        <end position="29"/>
    </location>
</feature>
<dbReference type="InterPro" id="IPR017970">
    <property type="entry name" value="Homeobox_CS"/>
</dbReference>
<feature type="region of interest" description="Disordered" evidence="14">
    <location>
        <begin position="1006"/>
        <end position="1029"/>
    </location>
</feature>
<dbReference type="InterPro" id="IPR009057">
    <property type="entry name" value="Homeodomain-like_sf"/>
</dbReference>
<dbReference type="PROSITE" id="PS00027">
    <property type="entry name" value="HOMEOBOX_1"/>
    <property type="match status" value="1"/>
</dbReference>
<dbReference type="SUPFAM" id="SSF46689">
    <property type="entry name" value="Homeodomain-like"/>
    <property type="match status" value="1"/>
</dbReference>
<evidence type="ECO:0000256" key="8">
    <source>
        <dbReference type="ARBA" id="ARBA00023155"/>
    </source>
</evidence>
<dbReference type="InterPro" id="IPR013087">
    <property type="entry name" value="Znf_C2H2_type"/>
</dbReference>
<dbReference type="InterPro" id="IPR001356">
    <property type="entry name" value="HD"/>
</dbReference>
<evidence type="ECO:0000256" key="4">
    <source>
        <dbReference type="ARBA" id="ARBA00022771"/>
    </source>
</evidence>
<keyword evidence="10 12" id="KW-0539">Nucleus</keyword>
<feature type="domain" description="Homeobox" evidence="15">
    <location>
        <begin position="1436"/>
        <end position="1496"/>
    </location>
</feature>
<evidence type="ECO:0000256" key="13">
    <source>
        <dbReference type="RuleBase" id="RU000682"/>
    </source>
</evidence>
<proteinExistence type="predicted"/>
<feature type="domain" description="C2H2-type" evidence="16">
    <location>
        <begin position="1200"/>
        <end position="1227"/>
    </location>
</feature>
<dbReference type="PROSITE" id="PS50157">
    <property type="entry name" value="ZINC_FINGER_C2H2_2"/>
    <property type="match status" value="5"/>
</dbReference>
<evidence type="ECO:0000256" key="10">
    <source>
        <dbReference type="ARBA" id="ARBA00023242"/>
    </source>
</evidence>
<feature type="region of interest" description="Disordered" evidence="14">
    <location>
        <begin position="190"/>
        <end position="209"/>
    </location>
</feature>
<keyword evidence="17" id="KW-1185">Reference proteome</keyword>
<dbReference type="SUPFAM" id="SSF57667">
    <property type="entry name" value="beta-beta-alpha zinc fingers"/>
    <property type="match status" value="2"/>
</dbReference>
<keyword evidence="9" id="KW-0804">Transcription</keyword>
<feature type="domain" description="C2H2-type" evidence="16">
    <location>
        <begin position="1045"/>
        <end position="1073"/>
    </location>
</feature>
<dbReference type="Gene3D" id="1.10.10.60">
    <property type="entry name" value="Homeodomain-like"/>
    <property type="match status" value="1"/>
</dbReference>
<dbReference type="PANTHER" id="PTHR45891:SF3">
    <property type="entry name" value="ZINC FINGER PROTEIN 2"/>
    <property type="match status" value="1"/>
</dbReference>
<evidence type="ECO:0000256" key="12">
    <source>
        <dbReference type="PROSITE-ProRule" id="PRU00108"/>
    </source>
</evidence>
<evidence type="ECO:0000313" key="17">
    <source>
        <dbReference type="Proteomes" id="UP001652621"/>
    </source>
</evidence>
<keyword evidence="6" id="KW-0805">Transcription regulation</keyword>
<feature type="region of interest" description="Disordered" evidence="14">
    <location>
        <begin position="1"/>
        <end position="29"/>
    </location>
</feature>
<dbReference type="SMART" id="SM00355">
    <property type="entry name" value="ZnF_C2H2"/>
    <property type="match status" value="13"/>
</dbReference>
<evidence type="ECO:0000256" key="9">
    <source>
        <dbReference type="ARBA" id="ARBA00023163"/>
    </source>
</evidence>
<dbReference type="PROSITE" id="PS00028">
    <property type="entry name" value="ZINC_FINGER_C2H2_1"/>
    <property type="match status" value="6"/>
</dbReference>
<dbReference type="InterPro" id="IPR051968">
    <property type="entry name" value="ZnFinger_Homeobox_TR"/>
</dbReference>
<evidence type="ECO:0000259" key="15">
    <source>
        <dbReference type="PROSITE" id="PS50071"/>
    </source>
</evidence>
<reference evidence="18" key="1">
    <citation type="submission" date="2025-08" db="UniProtKB">
        <authorList>
            <consortium name="RefSeq"/>
        </authorList>
    </citation>
    <scope>IDENTIFICATION</scope>
    <source>
        <strain evidence="18">Aabys</strain>
        <tissue evidence="18">Whole body</tissue>
    </source>
</reference>
<gene>
    <name evidence="18" type="primary">LOC101893110</name>
</gene>
<evidence type="ECO:0000259" key="16">
    <source>
        <dbReference type="PROSITE" id="PS50157"/>
    </source>
</evidence>
<accession>A0ABM3V3J9</accession>
<dbReference type="InterPro" id="IPR003604">
    <property type="entry name" value="Matrin/U1-like-C_Znf_C2H2"/>
</dbReference>
<dbReference type="CDD" id="cd00086">
    <property type="entry name" value="homeodomain"/>
    <property type="match status" value="1"/>
</dbReference>
<keyword evidence="5" id="KW-0862">Zinc</keyword>
<dbReference type="InterPro" id="IPR036236">
    <property type="entry name" value="Znf_C2H2_sf"/>
</dbReference>
<dbReference type="SMART" id="SM00451">
    <property type="entry name" value="ZnF_U1"/>
    <property type="match status" value="3"/>
</dbReference>
<name>A0ABM3V3J9_MUSDO</name>
<comment type="subcellular location">
    <subcellularLocation>
        <location evidence="1 12 13">Nucleus</location>
    </subcellularLocation>
</comment>
<organism evidence="17 18">
    <name type="scientific">Musca domestica</name>
    <name type="common">House fly</name>
    <dbReference type="NCBI Taxonomy" id="7370"/>
    <lineage>
        <taxon>Eukaryota</taxon>
        <taxon>Metazoa</taxon>
        <taxon>Ecdysozoa</taxon>
        <taxon>Arthropoda</taxon>
        <taxon>Hexapoda</taxon>
        <taxon>Insecta</taxon>
        <taxon>Pterygota</taxon>
        <taxon>Neoptera</taxon>
        <taxon>Endopterygota</taxon>
        <taxon>Diptera</taxon>
        <taxon>Brachycera</taxon>
        <taxon>Muscomorpha</taxon>
        <taxon>Muscoidea</taxon>
        <taxon>Muscidae</taxon>
        <taxon>Musca</taxon>
    </lineage>
</organism>